<dbReference type="Gene3D" id="1.20.1250.20">
    <property type="entry name" value="MFS general substrate transporter like domains"/>
    <property type="match status" value="1"/>
</dbReference>
<evidence type="ECO:0000313" key="11">
    <source>
        <dbReference type="Proteomes" id="UP000326565"/>
    </source>
</evidence>
<feature type="transmembrane region" description="Helical" evidence="8">
    <location>
        <begin position="233"/>
        <end position="250"/>
    </location>
</feature>
<evidence type="ECO:0000256" key="4">
    <source>
        <dbReference type="ARBA" id="ARBA00022692"/>
    </source>
</evidence>
<feature type="transmembrane region" description="Helical" evidence="8">
    <location>
        <begin position="353"/>
        <end position="374"/>
    </location>
</feature>
<evidence type="ECO:0000259" key="9">
    <source>
        <dbReference type="PROSITE" id="PS50850"/>
    </source>
</evidence>
<evidence type="ECO:0000256" key="3">
    <source>
        <dbReference type="ARBA" id="ARBA00022448"/>
    </source>
</evidence>
<feature type="transmembrane region" description="Helical" evidence="8">
    <location>
        <begin position="409"/>
        <end position="433"/>
    </location>
</feature>
<dbReference type="FunFam" id="1.20.1250.20:FF:000078">
    <property type="entry name" value="MFS maltose transporter, putative"/>
    <property type="match status" value="1"/>
</dbReference>
<feature type="transmembrane region" description="Helical" evidence="8">
    <location>
        <begin position="197"/>
        <end position="221"/>
    </location>
</feature>
<evidence type="ECO:0000256" key="5">
    <source>
        <dbReference type="ARBA" id="ARBA00022989"/>
    </source>
</evidence>
<dbReference type="Pfam" id="PF00083">
    <property type="entry name" value="Sugar_tr"/>
    <property type="match status" value="1"/>
</dbReference>
<feature type="transmembrane region" description="Helical" evidence="8">
    <location>
        <begin position="165"/>
        <end position="185"/>
    </location>
</feature>
<dbReference type="GO" id="GO:0005351">
    <property type="term" value="F:carbohydrate:proton symporter activity"/>
    <property type="evidence" value="ECO:0007669"/>
    <property type="project" value="TreeGrafter"/>
</dbReference>
<feature type="domain" description="Major facilitator superfamily (MFS) profile" evidence="9">
    <location>
        <begin position="64"/>
        <end position="505"/>
    </location>
</feature>
<comment type="similarity">
    <text evidence="2 7">Belongs to the major facilitator superfamily. Sugar transporter (TC 2.A.1.1) family.</text>
</comment>
<feature type="transmembrane region" description="Helical" evidence="8">
    <location>
        <begin position="454"/>
        <end position="471"/>
    </location>
</feature>
<proteinExistence type="inferred from homology"/>
<dbReference type="InterPro" id="IPR005829">
    <property type="entry name" value="Sugar_transporter_CS"/>
</dbReference>
<gene>
    <name evidence="10" type="ORF">BDV29DRAFT_198189</name>
</gene>
<dbReference type="EMBL" id="ML732314">
    <property type="protein sequence ID" value="KAB8070106.1"/>
    <property type="molecule type" value="Genomic_DNA"/>
</dbReference>
<organism evidence="10 11">
    <name type="scientific">Aspergillus leporis</name>
    <dbReference type="NCBI Taxonomy" id="41062"/>
    <lineage>
        <taxon>Eukaryota</taxon>
        <taxon>Fungi</taxon>
        <taxon>Dikarya</taxon>
        <taxon>Ascomycota</taxon>
        <taxon>Pezizomycotina</taxon>
        <taxon>Eurotiomycetes</taxon>
        <taxon>Eurotiomycetidae</taxon>
        <taxon>Eurotiales</taxon>
        <taxon>Aspergillaceae</taxon>
        <taxon>Aspergillus</taxon>
        <taxon>Aspergillus subgen. Circumdati</taxon>
    </lineage>
</organism>
<keyword evidence="3 7" id="KW-0813">Transport</keyword>
<dbReference type="PROSITE" id="PS00217">
    <property type="entry name" value="SUGAR_TRANSPORT_2"/>
    <property type="match status" value="1"/>
</dbReference>
<keyword evidence="4 8" id="KW-0812">Transmembrane</keyword>
<evidence type="ECO:0000256" key="7">
    <source>
        <dbReference type="RuleBase" id="RU003346"/>
    </source>
</evidence>
<sequence length="556" mass="62217">MANKRTKPPLSTHIENRRSHDNIGAIDNNVIWAITIEEAQAANINEHNMTVRQALQAYPWAVIWSLTISMSIIMEGYDTNLIGSFYGYPAFQKQFGVEHGDGYQVPQSWQSALGAGGNAGCIIGAFLNGYLIKHFGFKKVFLGAVAVMCAFVFVSFFGHTVGLQVAGQVLCGIPWGIFATIGPAYSSELLPMALRSYLTAYTNMCFAIGQFISAGVLQSLITRDDQWSYRIPYAVQWIWPGPLLFIGTFMPESPWWQIRHGQYDDALKTLQNLTTGEEKTKARQTVAMMIHTDQIEQEIESGSSYGDCFRGSNLRRTEIACFTFAGQVLSGSQFAYTATYFFEQAGMSPTDAYKLALGGTAIAFIGTILSWFLMKRLGRRSMYLSGMGLMSIYLIIIGFLTLAKHNNSVVWVQSALCIVWLFTFSLTVGPMGWSIAPEVSSTRLRSKTICLARNAYYITVTVANIMEPYMMNPAAWNWRSKTGFFWFASAFLTFVWGYFRLTETKGRTFEELDIMFAAGVPTLEFKKYHVDPYAEDIAVKDRARETPLEKSVAVNS</sequence>
<dbReference type="InterPro" id="IPR020846">
    <property type="entry name" value="MFS_dom"/>
</dbReference>
<evidence type="ECO:0000256" key="6">
    <source>
        <dbReference type="ARBA" id="ARBA00023136"/>
    </source>
</evidence>
<dbReference type="OrthoDB" id="6612291at2759"/>
<evidence type="ECO:0000313" key="10">
    <source>
        <dbReference type="EMBL" id="KAB8070106.1"/>
    </source>
</evidence>
<dbReference type="NCBIfam" id="TIGR00879">
    <property type="entry name" value="SP"/>
    <property type="match status" value="1"/>
</dbReference>
<dbReference type="PANTHER" id="PTHR48022:SF83">
    <property type="entry name" value="MAJOR FACILITATOR SUPERFAMILY (MFS) PROFILE DOMAIN-CONTAINING PROTEIN"/>
    <property type="match status" value="1"/>
</dbReference>
<dbReference type="PANTHER" id="PTHR48022">
    <property type="entry name" value="PLASTIDIC GLUCOSE TRANSPORTER 4"/>
    <property type="match status" value="1"/>
</dbReference>
<evidence type="ECO:0000256" key="8">
    <source>
        <dbReference type="SAM" id="Phobius"/>
    </source>
</evidence>
<evidence type="ECO:0000256" key="2">
    <source>
        <dbReference type="ARBA" id="ARBA00010992"/>
    </source>
</evidence>
<keyword evidence="11" id="KW-1185">Reference proteome</keyword>
<name>A0A5N5WNH7_9EURO</name>
<feature type="transmembrane region" description="Helical" evidence="8">
    <location>
        <begin position="140"/>
        <end position="159"/>
    </location>
</feature>
<feature type="transmembrane region" description="Helical" evidence="8">
    <location>
        <begin position="319"/>
        <end position="341"/>
    </location>
</feature>
<dbReference type="InterPro" id="IPR036259">
    <property type="entry name" value="MFS_trans_sf"/>
</dbReference>
<dbReference type="GO" id="GO:0016020">
    <property type="term" value="C:membrane"/>
    <property type="evidence" value="ECO:0007669"/>
    <property type="project" value="UniProtKB-SubCell"/>
</dbReference>
<dbReference type="InterPro" id="IPR050360">
    <property type="entry name" value="MFS_Sugar_Transporters"/>
</dbReference>
<keyword evidence="6 8" id="KW-0472">Membrane</keyword>
<reference evidence="10 11" key="1">
    <citation type="submission" date="2019-04" db="EMBL/GenBank/DDBJ databases">
        <title>Friends and foes A comparative genomics study of 23 Aspergillus species from section Flavi.</title>
        <authorList>
            <consortium name="DOE Joint Genome Institute"/>
            <person name="Kjaerbolling I."/>
            <person name="Vesth T."/>
            <person name="Frisvad J.C."/>
            <person name="Nybo J.L."/>
            <person name="Theobald S."/>
            <person name="Kildgaard S."/>
            <person name="Isbrandt T."/>
            <person name="Kuo A."/>
            <person name="Sato A."/>
            <person name="Lyhne E.K."/>
            <person name="Kogle M.E."/>
            <person name="Wiebenga A."/>
            <person name="Kun R.S."/>
            <person name="Lubbers R.J."/>
            <person name="Makela M.R."/>
            <person name="Barry K."/>
            <person name="Chovatia M."/>
            <person name="Clum A."/>
            <person name="Daum C."/>
            <person name="Haridas S."/>
            <person name="He G."/>
            <person name="LaButti K."/>
            <person name="Lipzen A."/>
            <person name="Mondo S."/>
            <person name="Riley R."/>
            <person name="Salamov A."/>
            <person name="Simmons B.A."/>
            <person name="Magnuson J.K."/>
            <person name="Henrissat B."/>
            <person name="Mortensen U.H."/>
            <person name="Larsen T.O."/>
            <person name="Devries R.P."/>
            <person name="Grigoriev I.V."/>
            <person name="Machida M."/>
            <person name="Baker S.E."/>
            <person name="Andersen M.R."/>
        </authorList>
    </citation>
    <scope>NUCLEOTIDE SEQUENCE [LARGE SCALE GENOMIC DNA]</scope>
    <source>
        <strain evidence="10 11">CBS 151.66</strain>
    </source>
</reference>
<dbReference type="SUPFAM" id="SSF103473">
    <property type="entry name" value="MFS general substrate transporter"/>
    <property type="match status" value="1"/>
</dbReference>
<dbReference type="InterPro" id="IPR005828">
    <property type="entry name" value="MFS_sugar_transport-like"/>
</dbReference>
<feature type="transmembrane region" description="Helical" evidence="8">
    <location>
        <begin position="109"/>
        <end position="128"/>
    </location>
</feature>
<comment type="subcellular location">
    <subcellularLocation>
        <location evidence="1">Membrane</location>
        <topology evidence="1">Multi-pass membrane protein</topology>
    </subcellularLocation>
</comment>
<feature type="transmembrane region" description="Helical" evidence="8">
    <location>
        <begin position="483"/>
        <end position="499"/>
    </location>
</feature>
<evidence type="ECO:0000256" key="1">
    <source>
        <dbReference type="ARBA" id="ARBA00004141"/>
    </source>
</evidence>
<dbReference type="AlphaFoldDB" id="A0A5N5WNH7"/>
<keyword evidence="5 8" id="KW-1133">Transmembrane helix</keyword>
<dbReference type="Proteomes" id="UP000326565">
    <property type="component" value="Unassembled WGS sequence"/>
</dbReference>
<feature type="transmembrane region" description="Helical" evidence="8">
    <location>
        <begin position="57"/>
        <end position="74"/>
    </location>
</feature>
<dbReference type="InterPro" id="IPR003663">
    <property type="entry name" value="Sugar/inositol_transpt"/>
</dbReference>
<feature type="transmembrane region" description="Helical" evidence="8">
    <location>
        <begin position="381"/>
        <end position="403"/>
    </location>
</feature>
<protein>
    <submittedName>
        <fullName evidence="10">General substrate transporter</fullName>
    </submittedName>
</protein>
<accession>A0A5N5WNH7</accession>
<dbReference type="PROSITE" id="PS50850">
    <property type="entry name" value="MFS"/>
    <property type="match status" value="1"/>
</dbReference>